<feature type="region of interest" description="Disordered" evidence="1">
    <location>
        <begin position="38"/>
        <end position="85"/>
    </location>
</feature>
<accession>A0AAN5DE21</accession>
<keyword evidence="3" id="KW-1185">Reference proteome</keyword>
<reference evidence="3" key="1">
    <citation type="submission" date="2022-10" db="EMBL/GenBank/DDBJ databases">
        <title>Genome assembly of Pristionchus species.</title>
        <authorList>
            <person name="Yoshida K."/>
            <person name="Sommer R.J."/>
        </authorList>
    </citation>
    <scope>NUCLEOTIDE SEQUENCE [LARGE SCALE GENOMIC DNA]</scope>
    <source>
        <strain evidence="3">RS5460</strain>
    </source>
</reference>
<evidence type="ECO:0000313" key="2">
    <source>
        <dbReference type="EMBL" id="GMR60400.1"/>
    </source>
</evidence>
<dbReference type="AlphaFoldDB" id="A0AAN5DE21"/>
<evidence type="ECO:0000256" key="1">
    <source>
        <dbReference type="SAM" id="MobiDB-lite"/>
    </source>
</evidence>
<sequence length="122" mass="14139">MALRLRLRKTRRPWKCSRRSSHYSRHQMQQGMNAWILEDRSRRTKQPTRNALDIPSPTRKFSCLTPGERSMLSNDTPTEKRHLPLPRRLPLPIPILLCLQKPATTAARCSACNLNHHLAPTP</sequence>
<evidence type="ECO:0000313" key="3">
    <source>
        <dbReference type="Proteomes" id="UP001328107"/>
    </source>
</evidence>
<comment type="caution">
    <text evidence="2">The sequence shown here is derived from an EMBL/GenBank/DDBJ whole genome shotgun (WGS) entry which is preliminary data.</text>
</comment>
<gene>
    <name evidence="2" type="ORF">PMAYCL1PPCAC_30595</name>
</gene>
<dbReference type="EMBL" id="BTRK01000006">
    <property type="protein sequence ID" value="GMR60400.1"/>
    <property type="molecule type" value="Genomic_DNA"/>
</dbReference>
<name>A0AAN5DE21_9BILA</name>
<protein>
    <submittedName>
        <fullName evidence="2">Uncharacterized protein</fullName>
    </submittedName>
</protein>
<feature type="non-terminal residue" evidence="2">
    <location>
        <position position="122"/>
    </location>
</feature>
<dbReference type="Proteomes" id="UP001328107">
    <property type="component" value="Unassembled WGS sequence"/>
</dbReference>
<organism evidence="2 3">
    <name type="scientific">Pristionchus mayeri</name>
    <dbReference type="NCBI Taxonomy" id="1317129"/>
    <lineage>
        <taxon>Eukaryota</taxon>
        <taxon>Metazoa</taxon>
        <taxon>Ecdysozoa</taxon>
        <taxon>Nematoda</taxon>
        <taxon>Chromadorea</taxon>
        <taxon>Rhabditida</taxon>
        <taxon>Rhabditina</taxon>
        <taxon>Diplogasteromorpha</taxon>
        <taxon>Diplogasteroidea</taxon>
        <taxon>Neodiplogasteridae</taxon>
        <taxon>Pristionchus</taxon>
    </lineage>
</organism>
<proteinExistence type="predicted"/>